<evidence type="ECO:0000313" key="6">
    <source>
        <dbReference type="EMBL" id="ABJ81207.1"/>
    </source>
</evidence>
<dbReference type="KEGG" id="sus:Acid_0193"/>
<organism evidence="6">
    <name type="scientific">Solibacter usitatus (strain Ellin6076)</name>
    <dbReference type="NCBI Taxonomy" id="234267"/>
    <lineage>
        <taxon>Bacteria</taxon>
        <taxon>Pseudomonadati</taxon>
        <taxon>Acidobacteriota</taxon>
        <taxon>Terriglobia</taxon>
        <taxon>Bryobacterales</taxon>
        <taxon>Solibacteraceae</taxon>
        <taxon>Candidatus Solibacter</taxon>
    </lineage>
</organism>
<comment type="catalytic activity">
    <reaction evidence="1">
        <text>Hydrolysis of alpha-(2-&gt;3)-, alpha-(2-&gt;6)-, alpha-(2-&gt;8)- glycosidic linkages of terminal sialic acid residues in oligosaccharides, glycoproteins, glycolipids, colominic acid and synthetic substrates.</text>
        <dbReference type="EC" id="3.2.1.18"/>
    </reaction>
</comment>
<dbReference type="GO" id="GO:0009313">
    <property type="term" value="P:oligosaccharide catabolic process"/>
    <property type="evidence" value="ECO:0007669"/>
    <property type="project" value="TreeGrafter"/>
</dbReference>
<dbReference type="eggNOG" id="COG4409">
    <property type="taxonomic scope" value="Bacteria"/>
</dbReference>
<proteinExistence type="inferred from homology"/>
<dbReference type="EMBL" id="CP000473">
    <property type="protein sequence ID" value="ABJ81207.1"/>
    <property type="molecule type" value="Genomic_DNA"/>
</dbReference>
<accession>Q02CK9</accession>
<dbReference type="GO" id="GO:0006689">
    <property type="term" value="P:ganglioside catabolic process"/>
    <property type="evidence" value="ECO:0007669"/>
    <property type="project" value="TreeGrafter"/>
</dbReference>
<dbReference type="STRING" id="234267.Acid_0193"/>
<evidence type="ECO:0000259" key="5">
    <source>
        <dbReference type="Pfam" id="PF13088"/>
    </source>
</evidence>
<dbReference type="CAZy" id="GH33">
    <property type="family name" value="Glycoside Hydrolase Family 33"/>
</dbReference>
<feature type="chain" id="PRO_5004163620" description="exo-alpha-sialidase" evidence="4">
    <location>
        <begin position="21"/>
        <end position="358"/>
    </location>
</feature>
<dbReference type="PANTHER" id="PTHR10628">
    <property type="entry name" value="SIALIDASE"/>
    <property type="match status" value="1"/>
</dbReference>
<dbReference type="InParanoid" id="Q02CK9"/>
<comment type="similarity">
    <text evidence="2">Belongs to the glycosyl hydrolase 33 family.</text>
</comment>
<reference evidence="6" key="1">
    <citation type="submission" date="2006-10" db="EMBL/GenBank/DDBJ databases">
        <title>Complete sequence of Solibacter usitatus Ellin6076.</title>
        <authorList>
            <consortium name="US DOE Joint Genome Institute"/>
            <person name="Copeland A."/>
            <person name="Lucas S."/>
            <person name="Lapidus A."/>
            <person name="Barry K."/>
            <person name="Detter J.C."/>
            <person name="Glavina del Rio T."/>
            <person name="Hammon N."/>
            <person name="Israni S."/>
            <person name="Dalin E."/>
            <person name="Tice H."/>
            <person name="Pitluck S."/>
            <person name="Thompson L.S."/>
            <person name="Brettin T."/>
            <person name="Bruce D."/>
            <person name="Han C."/>
            <person name="Tapia R."/>
            <person name="Gilna P."/>
            <person name="Schmutz J."/>
            <person name="Larimer F."/>
            <person name="Land M."/>
            <person name="Hauser L."/>
            <person name="Kyrpides N."/>
            <person name="Mikhailova N."/>
            <person name="Janssen P.H."/>
            <person name="Kuske C.R."/>
            <person name="Richardson P."/>
        </authorList>
    </citation>
    <scope>NUCLEOTIDE SEQUENCE</scope>
    <source>
        <strain evidence="6">Ellin6076</strain>
    </source>
</reference>
<dbReference type="OrthoDB" id="127067at2"/>
<dbReference type="GO" id="GO:0016020">
    <property type="term" value="C:membrane"/>
    <property type="evidence" value="ECO:0007669"/>
    <property type="project" value="TreeGrafter"/>
</dbReference>
<evidence type="ECO:0000256" key="4">
    <source>
        <dbReference type="SAM" id="SignalP"/>
    </source>
</evidence>
<sequence precursor="true">MFSRAGAVTLLACAGLMAGAEPFQTDIFRAGEGGYHSYRIPALIVSAKGTLLAFCEGRRNSASDTGDIDVLLRRSFDGGKTWAALQKVADMGEDTVGNPTPVIERKSGAILLLLTSNPGQVTERQTGPRDRTVWITRSMDDGATWSAPAEITSQVKHADWTWYATGPGNGIQLRGGRLVIPCDHNTADGARYSHVIYSDDGGTTWKIGGIAEDKTNESAIVELKSGELLFNMRSYHGKNRRAVQRSTDGGLMWGPLNLDETLIEPVCQASMITDSKGRVWFSNPAATTRSRMTVRMSNDGGRTWAASQVIHQGPAAYSSLAMLRGGGIGLLYELGESKPYERIAFARFEVSWVKGKMK</sequence>
<gene>
    <name evidence="6" type="ordered locus">Acid_0193</name>
</gene>
<keyword evidence="6" id="KW-0326">Glycosidase</keyword>
<evidence type="ECO:0000256" key="2">
    <source>
        <dbReference type="ARBA" id="ARBA00009348"/>
    </source>
</evidence>
<dbReference type="InterPro" id="IPR026856">
    <property type="entry name" value="Sialidase_fam"/>
</dbReference>
<dbReference type="Pfam" id="PF13088">
    <property type="entry name" value="BNR_2"/>
    <property type="match status" value="1"/>
</dbReference>
<evidence type="ECO:0000256" key="1">
    <source>
        <dbReference type="ARBA" id="ARBA00000427"/>
    </source>
</evidence>
<protein>
    <recommendedName>
        <fullName evidence="3">exo-alpha-sialidase</fullName>
        <ecNumber evidence="3">3.2.1.18</ecNumber>
    </recommendedName>
</protein>
<keyword evidence="6" id="KW-0378">Hydrolase</keyword>
<feature type="signal peptide" evidence="4">
    <location>
        <begin position="1"/>
        <end position="20"/>
    </location>
</feature>
<name>Q02CK9_SOLUE</name>
<dbReference type="PANTHER" id="PTHR10628:SF30">
    <property type="entry name" value="EXO-ALPHA-SIALIDASE"/>
    <property type="match status" value="1"/>
</dbReference>
<dbReference type="GO" id="GO:0005737">
    <property type="term" value="C:cytoplasm"/>
    <property type="evidence" value="ECO:0007669"/>
    <property type="project" value="TreeGrafter"/>
</dbReference>
<dbReference type="InterPro" id="IPR011040">
    <property type="entry name" value="Sialidase"/>
</dbReference>
<dbReference type="CDD" id="cd15482">
    <property type="entry name" value="Sialidase_non-viral"/>
    <property type="match status" value="1"/>
</dbReference>
<dbReference type="SUPFAM" id="SSF50939">
    <property type="entry name" value="Sialidases"/>
    <property type="match status" value="1"/>
</dbReference>
<dbReference type="HOGENOM" id="CLU_024620_1_0_0"/>
<dbReference type="AlphaFoldDB" id="Q02CK9"/>
<dbReference type="Gene3D" id="2.120.10.10">
    <property type="match status" value="1"/>
</dbReference>
<feature type="domain" description="Sialidase" evidence="5">
    <location>
        <begin position="49"/>
        <end position="328"/>
    </location>
</feature>
<keyword evidence="4" id="KW-0732">Signal</keyword>
<dbReference type="GO" id="GO:0004308">
    <property type="term" value="F:exo-alpha-sialidase activity"/>
    <property type="evidence" value="ECO:0007669"/>
    <property type="project" value="UniProtKB-EC"/>
</dbReference>
<evidence type="ECO:0000256" key="3">
    <source>
        <dbReference type="ARBA" id="ARBA00012733"/>
    </source>
</evidence>
<dbReference type="EC" id="3.2.1.18" evidence="3"/>
<dbReference type="InterPro" id="IPR036278">
    <property type="entry name" value="Sialidase_sf"/>
</dbReference>